<dbReference type="AlphaFoldDB" id="A0A2A2LEJ4"/>
<dbReference type="PROSITE" id="PS50240">
    <property type="entry name" value="TRYPSIN_DOM"/>
    <property type="match status" value="1"/>
</dbReference>
<evidence type="ECO:0000256" key="1">
    <source>
        <dbReference type="ARBA" id="ARBA00023157"/>
    </source>
</evidence>
<dbReference type="PANTHER" id="PTHR24252">
    <property type="entry name" value="ACROSIN-RELATED"/>
    <property type="match status" value="1"/>
</dbReference>
<dbReference type="GO" id="GO:0006508">
    <property type="term" value="P:proteolysis"/>
    <property type="evidence" value="ECO:0007669"/>
    <property type="project" value="InterPro"/>
</dbReference>
<proteinExistence type="predicted"/>
<dbReference type="OrthoDB" id="6376138at2759"/>
<protein>
    <recommendedName>
        <fullName evidence="3">Peptidase S1 domain-containing protein</fullName>
    </recommendedName>
</protein>
<feature type="region of interest" description="Disordered" evidence="2">
    <location>
        <begin position="213"/>
        <end position="266"/>
    </location>
</feature>
<name>A0A2A2LEJ4_9BILA</name>
<dbReference type="InterPro" id="IPR001254">
    <property type="entry name" value="Trypsin_dom"/>
</dbReference>
<gene>
    <name evidence="4" type="ORF">WR25_13686</name>
</gene>
<organism evidence="4 5">
    <name type="scientific">Diploscapter pachys</name>
    <dbReference type="NCBI Taxonomy" id="2018661"/>
    <lineage>
        <taxon>Eukaryota</taxon>
        <taxon>Metazoa</taxon>
        <taxon>Ecdysozoa</taxon>
        <taxon>Nematoda</taxon>
        <taxon>Chromadorea</taxon>
        <taxon>Rhabditida</taxon>
        <taxon>Rhabditina</taxon>
        <taxon>Rhabditomorpha</taxon>
        <taxon>Rhabditoidea</taxon>
        <taxon>Rhabditidae</taxon>
        <taxon>Diploscapter</taxon>
    </lineage>
</organism>
<keyword evidence="1" id="KW-1015">Disulfide bond</keyword>
<dbReference type="Gene3D" id="2.40.10.10">
    <property type="entry name" value="Trypsin-like serine proteases"/>
    <property type="match status" value="1"/>
</dbReference>
<comment type="caution">
    <text evidence="4">The sequence shown here is derived from an EMBL/GenBank/DDBJ whole genome shotgun (WGS) entry which is preliminary data.</text>
</comment>
<dbReference type="SUPFAM" id="SSF50494">
    <property type="entry name" value="Trypsin-like serine proteases"/>
    <property type="match status" value="1"/>
</dbReference>
<dbReference type="EMBL" id="LIAE01006834">
    <property type="protein sequence ID" value="PAV84599.1"/>
    <property type="molecule type" value="Genomic_DNA"/>
</dbReference>
<feature type="domain" description="Peptidase S1" evidence="3">
    <location>
        <begin position="54"/>
        <end position="215"/>
    </location>
</feature>
<keyword evidence="5" id="KW-1185">Reference proteome</keyword>
<sequence length="266" mass="31736">MCGVVSKNPSKMNYELKFTKKVLANVTTKPDNWPWLINTETEYLQVFVEGQWHRIERILVHPQYDRRNIDNDIALIILAPDGYNANQLMPICLPSYYGHIKHNEKCVVVGWGRYRESMEYPQRYHQVILPIKSMDICNNRQFYDGELNSKSNICAGYISNAKSEPGICNGDSGVFTNVRTYLPWINQIILSLGPQWQAVMPVQRIYPKFIQHQRRNVPQKRRYNRRRKMPYKKRQPRRKKVTSRGKTHHKRRIHKKNRRKKIKKHH</sequence>
<accession>A0A2A2LEJ4</accession>
<dbReference type="SMART" id="SM00020">
    <property type="entry name" value="Tryp_SPc"/>
    <property type="match status" value="1"/>
</dbReference>
<reference evidence="4 5" key="1">
    <citation type="journal article" date="2017" name="Curr. Biol.">
        <title>Genome architecture and evolution of a unichromosomal asexual nematode.</title>
        <authorList>
            <person name="Fradin H."/>
            <person name="Zegar C."/>
            <person name="Gutwein M."/>
            <person name="Lucas J."/>
            <person name="Kovtun M."/>
            <person name="Corcoran D."/>
            <person name="Baugh L.R."/>
            <person name="Kiontke K."/>
            <person name="Gunsalus K."/>
            <person name="Fitch D.H."/>
            <person name="Piano F."/>
        </authorList>
    </citation>
    <scope>NUCLEOTIDE SEQUENCE [LARGE SCALE GENOMIC DNA]</scope>
    <source>
        <strain evidence="4">PF1309</strain>
    </source>
</reference>
<dbReference type="InterPro" id="IPR043504">
    <property type="entry name" value="Peptidase_S1_PA_chymotrypsin"/>
</dbReference>
<dbReference type="GO" id="GO:0004252">
    <property type="term" value="F:serine-type endopeptidase activity"/>
    <property type="evidence" value="ECO:0007669"/>
    <property type="project" value="InterPro"/>
</dbReference>
<evidence type="ECO:0000256" key="2">
    <source>
        <dbReference type="SAM" id="MobiDB-lite"/>
    </source>
</evidence>
<evidence type="ECO:0000313" key="5">
    <source>
        <dbReference type="Proteomes" id="UP000218231"/>
    </source>
</evidence>
<dbReference type="PANTHER" id="PTHR24252:SF7">
    <property type="entry name" value="HYALIN"/>
    <property type="match status" value="1"/>
</dbReference>
<dbReference type="InterPro" id="IPR009003">
    <property type="entry name" value="Peptidase_S1_PA"/>
</dbReference>
<dbReference type="STRING" id="2018661.A0A2A2LEJ4"/>
<evidence type="ECO:0000313" key="4">
    <source>
        <dbReference type="EMBL" id="PAV84599.1"/>
    </source>
</evidence>
<dbReference type="Pfam" id="PF00089">
    <property type="entry name" value="Trypsin"/>
    <property type="match status" value="1"/>
</dbReference>
<dbReference type="Proteomes" id="UP000218231">
    <property type="component" value="Unassembled WGS sequence"/>
</dbReference>
<evidence type="ECO:0000259" key="3">
    <source>
        <dbReference type="PROSITE" id="PS50240"/>
    </source>
</evidence>